<dbReference type="GeneID" id="68287158"/>
<evidence type="ECO:0000313" key="1">
    <source>
        <dbReference type="EMBL" id="GIZ38160.1"/>
    </source>
</evidence>
<gene>
    <name evidence="1" type="ORF">CKM354_000158300</name>
</gene>
<reference evidence="1 2" key="1">
    <citation type="submission" date="2021-01" db="EMBL/GenBank/DDBJ databases">
        <title>Cercospora kikuchii MAFF 305040 whole genome shotgun sequence.</title>
        <authorList>
            <person name="Kashiwa T."/>
            <person name="Suzuki T."/>
        </authorList>
    </citation>
    <scope>NUCLEOTIDE SEQUENCE [LARGE SCALE GENOMIC DNA]</scope>
    <source>
        <strain evidence="1 2">MAFF 305040</strain>
    </source>
</reference>
<keyword evidence="2" id="KW-1185">Reference proteome</keyword>
<sequence length="400" mass="45920">MNSNTQQGSLRQSVRSFVRTRMARSRIEKSPDVDNVELGSNTKASTTFANLFSLPVELWTMVITGLSFTDLSNLRSTCCHARALFFKGDLLRDWMLAQSLGQYEVVLGHHIKLYLELYPPPDPITFDYLLDQRRRLLSTIRLTDALADLVAECNLRSPDRGHRSSTSPISSLVFNSCPETAQVQGNQVPSLLVIQHYFENVRKKMVEFCASKFSDTSDIWERLHAVTIHMYKKDVFLSAHRMFEVLCWFMVRLLDASGTHIAAFSRRTVSDQDARHFVVLGNLRGIVRLAGLKSSKERQTLVKGLVRGHDPVRNKHWRQAWQMCSLEYRASMEPTRAVNVTNLQFGFQDIWMREAMDHLQRHRIRPPRIPLMPLSMPIRRTVDAYTDIAGYHCVQGPGAW</sequence>
<comment type="caution">
    <text evidence="1">The sequence shown here is derived from an EMBL/GenBank/DDBJ whole genome shotgun (WGS) entry which is preliminary data.</text>
</comment>
<dbReference type="Proteomes" id="UP000825890">
    <property type="component" value="Unassembled WGS sequence"/>
</dbReference>
<evidence type="ECO:0008006" key="3">
    <source>
        <dbReference type="Google" id="ProtNLM"/>
    </source>
</evidence>
<dbReference type="OrthoDB" id="5396937at2759"/>
<dbReference type="RefSeq" id="XP_044652647.1">
    <property type="nucleotide sequence ID" value="XM_044796712.1"/>
</dbReference>
<evidence type="ECO:0000313" key="2">
    <source>
        <dbReference type="Proteomes" id="UP000825890"/>
    </source>
</evidence>
<organism evidence="1 2">
    <name type="scientific">Cercospora kikuchii</name>
    <dbReference type="NCBI Taxonomy" id="84275"/>
    <lineage>
        <taxon>Eukaryota</taxon>
        <taxon>Fungi</taxon>
        <taxon>Dikarya</taxon>
        <taxon>Ascomycota</taxon>
        <taxon>Pezizomycotina</taxon>
        <taxon>Dothideomycetes</taxon>
        <taxon>Dothideomycetidae</taxon>
        <taxon>Mycosphaerellales</taxon>
        <taxon>Mycosphaerellaceae</taxon>
        <taxon>Cercospora</taxon>
    </lineage>
</organism>
<dbReference type="EMBL" id="BOLY01000001">
    <property type="protein sequence ID" value="GIZ38160.1"/>
    <property type="molecule type" value="Genomic_DNA"/>
</dbReference>
<proteinExistence type="predicted"/>
<protein>
    <recommendedName>
        <fullName evidence="3">F-box domain-containing protein</fullName>
    </recommendedName>
</protein>
<accession>A0A9P3FD39</accession>
<dbReference type="AlphaFoldDB" id="A0A9P3FD39"/>
<name>A0A9P3FD39_9PEZI</name>